<sequence length="653" mass="71060">MSPNDSPTTLTDVELTTNSSDLSRKGENSIPPKTSITLCWSGLIKKVLPPPVEASFLKGNIGSGGVYAQQSQPLVAVKQILSNVSGFAYPGEVLALMGPSGSGKTTLLDCLSNRSSISEGSITLNGIPLQKQHKRMVAYVTQSDIFFEHLTVRDQLLYTALLRLPEKMEFKEKVAEVDRVIDQLKLNKCQNTPIMLISGGEKKRTNIGTELLTDPQIILLDEPTSGLDSTSAVALMRTLRALAEQGKTILTSIHQPSSSVFQGFDKLCLLADGNIVYFGSPSDSLGYFNTQGYPCPAGYNAADHVMDLLVVDSGVEEGDTKQKLIAAWDDEKSNTEAVAIVEKMNNRSGSVSGVQEAAGASAPNSKWASSYLTQLKVLTHRAMRNSRSAIFTWLNFVKSAGLGLISGLIWFQLGEGESFVEDRAGFIFFAMTFWVFDSMFTAMMTFPPERAIIFKERSSGSYRLSAYFLSKTVAEAPLRLTLPFTYLVISYWLANLNPSAEAFFPFLIVQLMSVLAGESIGLLIGATVMDMQKAMVVGTLVSLAMMLSGGFFAEKMEDFVSWVQYLSPFKYSYHACLEISFFDGVKCDGSGSLGSVCESVGVGNIAPSANVVKFLGGNGTIAFNISMLMFMSVLCRLLAYFQLRRVKGEGRHA</sequence>
<dbReference type="PANTHER" id="PTHR48041">
    <property type="entry name" value="ABC TRANSPORTER G FAMILY MEMBER 28"/>
    <property type="match status" value="1"/>
</dbReference>
<dbReference type="GO" id="GO:0005524">
    <property type="term" value="F:ATP binding"/>
    <property type="evidence" value="ECO:0007669"/>
    <property type="project" value="UniProtKB-KW"/>
</dbReference>
<dbReference type="Pfam" id="PF19055">
    <property type="entry name" value="ABC2_membrane_7"/>
    <property type="match status" value="1"/>
</dbReference>
<comment type="subcellular location">
    <subcellularLocation>
        <location evidence="1">Membrane</location>
        <topology evidence="1">Multi-pass membrane protein</topology>
    </subcellularLocation>
</comment>
<protein>
    <recommendedName>
        <fullName evidence="10">ABC transporter domain-containing protein</fullName>
    </recommendedName>
</protein>
<name>A0A9W7CL94_9STRA</name>
<dbReference type="InterPro" id="IPR043926">
    <property type="entry name" value="ABCG_dom"/>
</dbReference>
<dbReference type="InterPro" id="IPR013525">
    <property type="entry name" value="ABC2_TM"/>
</dbReference>
<keyword evidence="2" id="KW-0813">Transport</keyword>
<dbReference type="InterPro" id="IPR003593">
    <property type="entry name" value="AAA+_ATPase"/>
</dbReference>
<evidence type="ECO:0000256" key="6">
    <source>
        <dbReference type="ARBA" id="ARBA00022989"/>
    </source>
</evidence>
<dbReference type="Proteomes" id="UP001165122">
    <property type="component" value="Unassembled WGS sequence"/>
</dbReference>
<evidence type="ECO:0000256" key="9">
    <source>
        <dbReference type="SAM" id="Phobius"/>
    </source>
</evidence>
<dbReference type="PANTHER" id="PTHR48041:SF63">
    <property type="entry name" value="EARLY GENE AT 23, ISOFORM C"/>
    <property type="match status" value="1"/>
</dbReference>
<dbReference type="SUPFAM" id="SSF52540">
    <property type="entry name" value="P-loop containing nucleoside triphosphate hydrolases"/>
    <property type="match status" value="1"/>
</dbReference>
<evidence type="ECO:0000313" key="11">
    <source>
        <dbReference type="EMBL" id="GMI08406.1"/>
    </source>
</evidence>
<feature type="transmembrane region" description="Helical" evidence="9">
    <location>
        <begin position="425"/>
        <end position="446"/>
    </location>
</feature>
<dbReference type="OrthoDB" id="66620at2759"/>
<feature type="transmembrane region" description="Helical" evidence="9">
    <location>
        <begin position="535"/>
        <end position="553"/>
    </location>
</feature>
<evidence type="ECO:0000256" key="5">
    <source>
        <dbReference type="ARBA" id="ARBA00022840"/>
    </source>
</evidence>
<dbReference type="PROSITE" id="PS50893">
    <property type="entry name" value="ABC_TRANSPORTER_2"/>
    <property type="match status" value="1"/>
</dbReference>
<gene>
    <name evidence="11" type="ORF">TrLO_g4640</name>
</gene>
<dbReference type="SMART" id="SM00382">
    <property type="entry name" value="AAA"/>
    <property type="match status" value="1"/>
</dbReference>
<evidence type="ECO:0000259" key="10">
    <source>
        <dbReference type="PROSITE" id="PS50893"/>
    </source>
</evidence>
<feature type="transmembrane region" description="Helical" evidence="9">
    <location>
        <begin position="506"/>
        <end position="528"/>
    </location>
</feature>
<feature type="transmembrane region" description="Helical" evidence="9">
    <location>
        <begin position="390"/>
        <end position="413"/>
    </location>
</feature>
<dbReference type="Pfam" id="PF00005">
    <property type="entry name" value="ABC_tran"/>
    <property type="match status" value="1"/>
</dbReference>
<dbReference type="Pfam" id="PF01061">
    <property type="entry name" value="ABC2_membrane"/>
    <property type="match status" value="1"/>
</dbReference>
<keyword evidence="12" id="KW-1185">Reference proteome</keyword>
<evidence type="ECO:0000256" key="2">
    <source>
        <dbReference type="ARBA" id="ARBA00022448"/>
    </source>
</evidence>
<dbReference type="GO" id="GO:0016887">
    <property type="term" value="F:ATP hydrolysis activity"/>
    <property type="evidence" value="ECO:0007669"/>
    <property type="project" value="InterPro"/>
</dbReference>
<proteinExistence type="predicted"/>
<dbReference type="InterPro" id="IPR050352">
    <property type="entry name" value="ABCG_transporters"/>
</dbReference>
<keyword evidence="4" id="KW-0547">Nucleotide-binding</keyword>
<evidence type="ECO:0000256" key="1">
    <source>
        <dbReference type="ARBA" id="ARBA00004141"/>
    </source>
</evidence>
<evidence type="ECO:0000256" key="3">
    <source>
        <dbReference type="ARBA" id="ARBA00022692"/>
    </source>
</evidence>
<dbReference type="EMBL" id="BRXW01000123">
    <property type="protein sequence ID" value="GMI08406.1"/>
    <property type="molecule type" value="Genomic_DNA"/>
</dbReference>
<reference evidence="12" key="1">
    <citation type="journal article" date="2023" name="Commun. Biol.">
        <title>Genome analysis of Parmales, the sister group of diatoms, reveals the evolutionary specialization of diatoms from phago-mixotrophs to photoautotrophs.</title>
        <authorList>
            <person name="Ban H."/>
            <person name="Sato S."/>
            <person name="Yoshikawa S."/>
            <person name="Yamada K."/>
            <person name="Nakamura Y."/>
            <person name="Ichinomiya M."/>
            <person name="Sato N."/>
            <person name="Blanc-Mathieu R."/>
            <person name="Endo H."/>
            <person name="Kuwata A."/>
            <person name="Ogata H."/>
        </authorList>
    </citation>
    <scope>NUCLEOTIDE SEQUENCE [LARGE SCALE GENOMIC DNA]</scope>
    <source>
        <strain evidence="12">NIES 3700</strain>
    </source>
</reference>
<dbReference type="GO" id="GO:0005886">
    <property type="term" value="C:plasma membrane"/>
    <property type="evidence" value="ECO:0007669"/>
    <property type="project" value="TreeGrafter"/>
</dbReference>
<keyword evidence="6 9" id="KW-1133">Transmembrane helix</keyword>
<dbReference type="Gene3D" id="3.40.50.300">
    <property type="entry name" value="P-loop containing nucleotide triphosphate hydrolases"/>
    <property type="match status" value="1"/>
</dbReference>
<evidence type="ECO:0000256" key="8">
    <source>
        <dbReference type="SAM" id="MobiDB-lite"/>
    </source>
</evidence>
<dbReference type="GO" id="GO:0140359">
    <property type="term" value="F:ABC-type transporter activity"/>
    <property type="evidence" value="ECO:0007669"/>
    <property type="project" value="InterPro"/>
</dbReference>
<evidence type="ECO:0000256" key="4">
    <source>
        <dbReference type="ARBA" id="ARBA00022741"/>
    </source>
</evidence>
<accession>A0A9W7CL94</accession>
<feature type="transmembrane region" description="Helical" evidence="9">
    <location>
        <begin position="621"/>
        <end position="641"/>
    </location>
</feature>
<feature type="region of interest" description="Disordered" evidence="8">
    <location>
        <begin position="1"/>
        <end position="29"/>
    </location>
</feature>
<feature type="domain" description="ABC transporter" evidence="10">
    <location>
        <begin position="61"/>
        <end position="297"/>
    </location>
</feature>
<keyword evidence="5" id="KW-0067">ATP-binding</keyword>
<organism evidence="11 12">
    <name type="scientific">Triparma laevis f. longispina</name>
    <dbReference type="NCBI Taxonomy" id="1714387"/>
    <lineage>
        <taxon>Eukaryota</taxon>
        <taxon>Sar</taxon>
        <taxon>Stramenopiles</taxon>
        <taxon>Ochrophyta</taxon>
        <taxon>Bolidophyceae</taxon>
        <taxon>Parmales</taxon>
        <taxon>Triparmaceae</taxon>
        <taxon>Triparma</taxon>
    </lineage>
</organism>
<dbReference type="InterPro" id="IPR003439">
    <property type="entry name" value="ABC_transporter-like_ATP-bd"/>
</dbReference>
<dbReference type="CDD" id="cd03213">
    <property type="entry name" value="ABCG_EPDR"/>
    <property type="match status" value="1"/>
</dbReference>
<comment type="caution">
    <text evidence="11">The sequence shown here is derived from an EMBL/GenBank/DDBJ whole genome shotgun (WGS) entry which is preliminary data.</text>
</comment>
<feature type="compositionally biased region" description="Polar residues" evidence="8">
    <location>
        <begin position="1"/>
        <end position="21"/>
    </location>
</feature>
<evidence type="ECO:0000256" key="7">
    <source>
        <dbReference type="ARBA" id="ARBA00023136"/>
    </source>
</evidence>
<keyword evidence="7 9" id="KW-0472">Membrane</keyword>
<dbReference type="InterPro" id="IPR027417">
    <property type="entry name" value="P-loop_NTPase"/>
</dbReference>
<evidence type="ECO:0000313" key="12">
    <source>
        <dbReference type="Proteomes" id="UP001165122"/>
    </source>
</evidence>
<keyword evidence="3 9" id="KW-0812">Transmembrane</keyword>
<dbReference type="AlphaFoldDB" id="A0A9W7CL94"/>